<dbReference type="EC" id="3.1.3.71" evidence="3"/>
<comment type="catalytic activity">
    <reaction evidence="7">
        <text>(2R)-O-phospho-3-sulfolactate + H2O = (2R)-3-sulfolactate + phosphate</text>
        <dbReference type="Rhea" id="RHEA:23416"/>
        <dbReference type="ChEBI" id="CHEBI:15377"/>
        <dbReference type="ChEBI" id="CHEBI:15597"/>
        <dbReference type="ChEBI" id="CHEBI:43474"/>
        <dbReference type="ChEBI" id="CHEBI:58738"/>
        <dbReference type="EC" id="3.1.3.71"/>
    </reaction>
</comment>
<dbReference type="PANTHER" id="PTHR37311:SF1">
    <property type="entry name" value="2-PHOSPHOSULFOLACTATE PHOSPHATASE-RELATED"/>
    <property type="match status" value="1"/>
</dbReference>
<dbReference type="Gene3D" id="3.90.1560.10">
    <property type="entry name" value="ComB-like"/>
    <property type="match status" value="1"/>
</dbReference>
<proteinExistence type="inferred from homology"/>
<dbReference type="OrthoDB" id="8588453at2"/>
<dbReference type="AlphaFoldDB" id="A0A5M4FCJ6"/>
<dbReference type="SUPFAM" id="SSF142823">
    <property type="entry name" value="ComB-like"/>
    <property type="match status" value="1"/>
</dbReference>
<dbReference type="GO" id="GO:0050532">
    <property type="term" value="F:2-phosphosulfolactate phosphatase activity"/>
    <property type="evidence" value="ECO:0007669"/>
    <property type="project" value="UniProtKB-EC"/>
</dbReference>
<dbReference type="GO" id="GO:0050545">
    <property type="term" value="F:sulfopyruvate decarboxylase activity"/>
    <property type="evidence" value="ECO:0007669"/>
    <property type="project" value="TreeGrafter"/>
</dbReference>
<evidence type="ECO:0000256" key="2">
    <source>
        <dbReference type="ARBA" id="ARBA00009997"/>
    </source>
</evidence>
<reference evidence="8" key="1">
    <citation type="submission" date="2019-09" db="EMBL/GenBank/DDBJ databases">
        <authorList>
            <person name="Li J."/>
        </authorList>
    </citation>
    <scope>NUCLEOTIDE SEQUENCE [LARGE SCALE GENOMIC DNA]</scope>
    <source>
        <strain evidence="8">JCM 14732</strain>
    </source>
</reference>
<gene>
    <name evidence="8" type="ORF">ESP70_017955</name>
</gene>
<keyword evidence="9" id="KW-1185">Reference proteome</keyword>
<dbReference type="GO" id="GO:0000287">
    <property type="term" value="F:magnesium ion binding"/>
    <property type="evidence" value="ECO:0007669"/>
    <property type="project" value="InterPro"/>
</dbReference>
<dbReference type="PANTHER" id="PTHR37311">
    <property type="entry name" value="2-PHOSPHOSULFOLACTATE PHOSPHATASE-RELATED"/>
    <property type="match status" value="1"/>
</dbReference>
<name>A0A5M4FCJ6_9ACTN</name>
<dbReference type="InterPro" id="IPR036702">
    <property type="entry name" value="ComB-like_sf"/>
</dbReference>
<evidence type="ECO:0000256" key="6">
    <source>
        <dbReference type="ARBA" id="ARBA00022842"/>
    </source>
</evidence>
<keyword evidence="6" id="KW-0460">Magnesium</keyword>
<comment type="similarity">
    <text evidence="2">Belongs to the ComB family.</text>
</comment>
<evidence type="ECO:0000313" key="9">
    <source>
        <dbReference type="Proteomes" id="UP000380867"/>
    </source>
</evidence>
<dbReference type="EMBL" id="SDPQ02000003">
    <property type="protein sequence ID" value="KAA1396011.1"/>
    <property type="molecule type" value="Genomic_DNA"/>
</dbReference>
<keyword evidence="5" id="KW-0378">Hydrolase</keyword>
<comment type="caution">
    <text evidence="8">The sequence shown here is derived from an EMBL/GenBank/DDBJ whole genome shotgun (WGS) entry which is preliminary data.</text>
</comment>
<evidence type="ECO:0000256" key="3">
    <source>
        <dbReference type="ARBA" id="ARBA00012953"/>
    </source>
</evidence>
<organism evidence="8 9">
    <name type="scientific">Aeromicrobium ginsengisoli</name>
    <dbReference type="NCBI Taxonomy" id="363867"/>
    <lineage>
        <taxon>Bacteria</taxon>
        <taxon>Bacillati</taxon>
        <taxon>Actinomycetota</taxon>
        <taxon>Actinomycetes</taxon>
        <taxon>Propionibacteriales</taxon>
        <taxon>Nocardioidaceae</taxon>
        <taxon>Aeromicrobium</taxon>
    </lineage>
</organism>
<comment type="cofactor">
    <cofactor evidence="1">
        <name>Mg(2+)</name>
        <dbReference type="ChEBI" id="CHEBI:18420"/>
    </cofactor>
</comment>
<sequence>MNSVLHQAAHAVRFDWGAVGGGAIAEGADVAVVVDVLSFSTSLSVAADLGIVVLPYPWEAEDAATYAAQHRAVLALGRSVAGPGEVSLSPVSVRAADPMERLVLPSPNGSAISVQLAAAVTTVVGAALRNARAVADWIAREHDAESASIAIVAAGERWPDGSLRPAIEDLWGAGAVLAALEDHDWPGLSPEAAMAADAYRLIAGREESHLMACASGRELVDAGFAEDVAVAAEVGTSMTVPLLSDRGFIAAP</sequence>
<protein>
    <recommendedName>
        <fullName evidence="4">Probable 2-phosphosulfolactate phosphatase</fullName>
        <ecNumber evidence="3">3.1.3.71</ecNumber>
    </recommendedName>
</protein>
<evidence type="ECO:0000256" key="1">
    <source>
        <dbReference type="ARBA" id="ARBA00001946"/>
    </source>
</evidence>
<evidence type="ECO:0000256" key="5">
    <source>
        <dbReference type="ARBA" id="ARBA00022801"/>
    </source>
</evidence>
<evidence type="ECO:0000256" key="4">
    <source>
        <dbReference type="ARBA" id="ARBA00021948"/>
    </source>
</evidence>
<dbReference type="InterPro" id="IPR005238">
    <property type="entry name" value="ComB-like"/>
</dbReference>
<evidence type="ECO:0000313" key="8">
    <source>
        <dbReference type="EMBL" id="KAA1396011.1"/>
    </source>
</evidence>
<evidence type="ECO:0000256" key="7">
    <source>
        <dbReference type="ARBA" id="ARBA00033711"/>
    </source>
</evidence>
<accession>A0A5M4FCJ6</accession>
<dbReference type="RefSeq" id="WP_149690657.1">
    <property type="nucleotide sequence ID" value="NZ_SDPQ02000003.1"/>
</dbReference>
<dbReference type="Proteomes" id="UP000380867">
    <property type="component" value="Unassembled WGS sequence"/>
</dbReference>
<dbReference type="Pfam" id="PF04029">
    <property type="entry name" value="2-ph_phosp"/>
    <property type="match status" value="1"/>
</dbReference>